<evidence type="ECO:0000313" key="1">
    <source>
        <dbReference type="EMBL" id="AQS84149.1"/>
    </source>
</evidence>
<dbReference type="OrthoDB" id="9814782at2"/>
<dbReference type="Gene3D" id="3.30.1360.120">
    <property type="entry name" value="Probable tRNA modification gtpase trme, domain 1"/>
    <property type="match status" value="1"/>
</dbReference>
<dbReference type="SUPFAM" id="SSF103025">
    <property type="entry name" value="Folate-binding domain"/>
    <property type="match status" value="1"/>
</dbReference>
<organism evidence="1 2">
    <name type="scientific">Acetobacter aceti</name>
    <dbReference type="NCBI Taxonomy" id="435"/>
    <lineage>
        <taxon>Bacteria</taxon>
        <taxon>Pseudomonadati</taxon>
        <taxon>Pseudomonadota</taxon>
        <taxon>Alphaproteobacteria</taxon>
        <taxon>Acetobacterales</taxon>
        <taxon>Acetobacteraceae</taxon>
        <taxon>Acetobacter</taxon>
        <taxon>Acetobacter subgen. Acetobacter</taxon>
    </lineage>
</organism>
<proteinExistence type="predicted"/>
<dbReference type="STRING" id="435.A0U92_04485"/>
<dbReference type="eggNOG" id="COG4583">
    <property type="taxonomic scope" value="Bacteria"/>
</dbReference>
<sequence>MSDALAPNSLAVSRAGFTATPLKGGRRFALQGRKGTLEGAAMAFGLSEVPAMLKSVTVGDCTLLRLAPQELFIITGEAGLPEAVTTYLGTVPNSLVEVSERQIGWTLEGEKLRDTLATLSPLDMRERSFPVGMVTRTLFGKADGMIWRTGENTFHLEVWRSFGPYMSSMMDAAALDAAW</sequence>
<dbReference type="AlphaFoldDB" id="A0A1U9KEK4"/>
<gene>
    <name evidence="1" type="ORF">A0U92_04485</name>
</gene>
<protein>
    <submittedName>
        <fullName evidence="1">Sarcosine oxidase gamma subunit</fullName>
    </submittedName>
</protein>
<dbReference type="Pfam" id="PF04268">
    <property type="entry name" value="SoxG"/>
    <property type="match status" value="1"/>
</dbReference>
<accession>A0A1U9KEK4</accession>
<dbReference type="KEGG" id="aace:A0U92_04485"/>
<name>A0A1U9KEK4_ACEAC</name>
<keyword evidence="2" id="KW-1185">Reference proteome</keyword>
<evidence type="ECO:0000313" key="2">
    <source>
        <dbReference type="Proteomes" id="UP000188937"/>
    </source>
</evidence>
<reference evidence="1 2" key="1">
    <citation type="submission" date="2016-03" db="EMBL/GenBank/DDBJ databases">
        <title>Acetic acid bacteria sequencing.</title>
        <authorList>
            <person name="Brandt J."/>
            <person name="Jakob F."/>
            <person name="Vogel R.F."/>
        </authorList>
    </citation>
    <scope>NUCLEOTIDE SEQUENCE [LARGE SCALE GENOMIC DNA]</scope>
    <source>
        <strain evidence="1 2">TMW2.1153</strain>
    </source>
</reference>
<dbReference type="RefSeq" id="WP_077812191.1">
    <property type="nucleotide sequence ID" value="NZ_CP014692.1"/>
</dbReference>
<dbReference type="Proteomes" id="UP000188937">
    <property type="component" value="Chromosome"/>
</dbReference>
<dbReference type="Gene3D" id="3.30.70.1520">
    <property type="entry name" value="Heterotetrameric sarcosine oxidase"/>
    <property type="match status" value="1"/>
</dbReference>
<dbReference type="InterPro" id="IPR027266">
    <property type="entry name" value="TrmE/GcvT-like"/>
</dbReference>
<dbReference type="EMBL" id="CP014692">
    <property type="protein sequence ID" value="AQS84149.1"/>
    <property type="molecule type" value="Genomic_DNA"/>
</dbReference>
<dbReference type="InterPro" id="IPR007375">
    <property type="entry name" value="SoxG"/>
</dbReference>